<evidence type="ECO:0000313" key="6">
    <source>
        <dbReference type="Proteomes" id="UP000007322"/>
    </source>
</evidence>
<dbReference type="OMA" id="YPELHGY"/>
<keyword evidence="1" id="KW-0479">Metal-binding</keyword>
<evidence type="ECO:0000256" key="1">
    <source>
        <dbReference type="ARBA" id="ARBA00022723"/>
    </source>
</evidence>
<keyword evidence="6" id="KW-1185">Reference proteome</keyword>
<dbReference type="InterPro" id="IPR027377">
    <property type="entry name" value="ZAR1/RTP1-5-like_Znf-3CxxC"/>
</dbReference>
<dbReference type="SMART" id="SM01328">
    <property type="entry name" value="zf-3CxxC"/>
    <property type="match status" value="1"/>
</dbReference>
<protein>
    <recommendedName>
        <fullName evidence="4">3CxxC-type domain-containing protein</fullName>
    </recommendedName>
</protein>
<dbReference type="VEuPathDB" id="FungiDB:MYCTH_2297386"/>
<reference evidence="5 6" key="1">
    <citation type="journal article" date="2011" name="Nat. Biotechnol.">
        <title>Comparative genomic analysis of the thermophilic biomass-degrading fungi Myceliophthora thermophila and Thielavia terrestris.</title>
        <authorList>
            <person name="Berka R.M."/>
            <person name="Grigoriev I.V."/>
            <person name="Otillar R."/>
            <person name="Salamov A."/>
            <person name="Grimwood J."/>
            <person name="Reid I."/>
            <person name="Ishmael N."/>
            <person name="John T."/>
            <person name="Darmond C."/>
            <person name="Moisan M.-C."/>
            <person name="Henrissat B."/>
            <person name="Coutinho P.M."/>
            <person name="Lombard V."/>
            <person name="Natvig D.O."/>
            <person name="Lindquist E."/>
            <person name="Schmutz J."/>
            <person name="Lucas S."/>
            <person name="Harris P."/>
            <person name="Powlowski J."/>
            <person name="Bellemare A."/>
            <person name="Taylor D."/>
            <person name="Butler G."/>
            <person name="de Vries R.P."/>
            <person name="Allijn I.E."/>
            <person name="van den Brink J."/>
            <person name="Ushinsky S."/>
            <person name="Storms R."/>
            <person name="Powell A.J."/>
            <person name="Paulsen I.T."/>
            <person name="Elbourne L.D.H."/>
            <person name="Baker S.E."/>
            <person name="Magnuson J."/>
            <person name="LaBoissiere S."/>
            <person name="Clutterbuck A.J."/>
            <person name="Martinez D."/>
            <person name="Wogulis M."/>
            <person name="de Leon A.L."/>
            <person name="Rey M.W."/>
            <person name="Tsang A."/>
        </authorList>
    </citation>
    <scope>NUCLEOTIDE SEQUENCE [LARGE SCALE GENOMIC DNA]</scope>
    <source>
        <strain evidence="6">ATCC 42464 / BCRC 31852 / DSM 1799</strain>
    </source>
</reference>
<dbReference type="InParanoid" id="G2Q5J7"/>
<sequence>MVPTAKRYKPKAQRYEETTAMFPSLHEDVMNALAECSIVPEPWFNNNETDGTVMEDYSTFVMGRFDCRNQKCPQRGWSSKKIAICIRRFPNSGYNATVYKQRCKSCDRLGTLRLDDNSYVERVAYRLKKWAGVPMEMPLYRGIISGGPPHMFELCEGCKAGRCQG</sequence>
<keyword evidence="2" id="KW-0863">Zinc-finger</keyword>
<proteinExistence type="predicted"/>
<evidence type="ECO:0000313" key="5">
    <source>
        <dbReference type="EMBL" id="AEO54630.1"/>
    </source>
</evidence>
<dbReference type="OrthoDB" id="8121437at2759"/>
<evidence type="ECO:0000256" key="3">
    <source>
        <dbReference type="ARBA" id="ARBA00022833"/>
    </source>
</evidence>
<dbReference type="EMBL" id="CP003002">
    <property type="protein sequence ID" value="AEO54630.1"/>
    <property type="molecule type" value="Genomic_DNA"/>
</dbReference>
<organism evidence="5 6">
    <name type="scientific">Thermothelomyces thermophilus (strain ATCC 42464 / BCRC 31852 / DSM 1799)</name>
    <name type="common">Sporotrichum thermophile</name>
    <dbReference type="NCBI Taxonomy" id="573729"/>
    <lineage>
        <taxon>Eukaryota</taxon>
        <taxon>Fungi</taxon>
        <taxon>Dikarya</taxon>
        <taxon>Ascomycota</taxon>
        <taxon>Pezizomycotina</taxon>
        <taxon>Sordariomycetes</taxon>
        <taxon>Sordariomycetidae</taxon>
        <taxon>Sordariales</taxon>
        <taxon>Chaetomiaceae</taxon>
        <taxon>Thermothelomyces</taxon>
    </lineage>
</organism>
<dbReference type="GeneID" id="11513157"/>
<dbReference type="AlphaFoldDB" id="G2Q5J7"/>
<gene>
    <name evidence="5" type="ORF">MYCTH_2297386</name>
</gene>
<accession>G2Q5J7</accession>
<feature type="domain" description="3CxxC-type" evidence="4">
    <location>
        <begin position="60"/>
        <end position="161"/>
    </location>
</feature>
<dbReference type="KEGG" id="mtm:MYCTH_2297386"/>
<dbReference type="eggNOG" id="ENOG502SR9D">
    <property type="taxonomic scope" value="Eukaryota"/>
</dbReference>
<name>G2Q5J7_THET4</name>
<dbReference type="Pfam" id="PF13695">
    <property type="entry name" value="Zn_ribbon_3CxxC"/>
    <property type="match status" value="1"/>
</dbReference>
<evidence type="ECO:0000256" key="2">
    <source>
        <dbReference type="ARBA" id="ARBA00022771"/>
    </source>
</evidence>
<dbReference type="Proteomes" id="UP000007322">
    <property type="component" value="Chromosome 1"/>
</dbReference>
<dbReference type="GO" id="GO:0008270">
    <property type="term" value="F:zinc ion binding"/>
    <property type="evidence" value="ECO:0007669"/>
    <property type="project" value="UniProtKB-KW"/>
</dbReference>
<evidence type="ECO:0000259" key="4">
    <source>
        <dbReference type="SMART" id="SM01328"/>
    </source>
</evidence>
<keyword evidence="3" id="KW-0862">Zinc</keyword>
<dbReference type="RefSeq" id="XP_003659875.1">
    <property type="nucleotide sequence ID" value="XM_003659827.1"/>
</dbReference>
<dbReference type="HOGENOM" id="CLU_089692_1_0_1"/>